<dbReference type="EMBL" id="JAACJP010000039">
    <property type="protein sequence ID" value="KAF5373416.1"/>
    <property type="molecule type" value="Genomic_DNA"/>
</dbReference>
<dbReference type="AlphaFoldDB" id="A0A8H5LXW7"/>
<feature type="transmembrane region" description="Helical" evidence="1">
    <location>
        <begin position="151"/>
        <end position="171"/>
    </location>
</feature>
<keyword evidence="1" id="KW-0812">Transmembrane</keyword>
<comment type="caution">
    <text evidence="2">The sequence shown here is derived from an EMBL/GenBank/DDBJ whole genome shotgun (WGS) entry which is preliminary data.</text>
</comment>
<dbReference type="Proteomes" id="UP000565441">
    <property type="component" value="Unassembled WGS sequence"/>
</dbReference>
<sequence>MKREQDTEVVTVRTFASSPRRALYAASWILLFCIAAAELGLISQQLHNGGNSYEGYANKMFKHILGLLLFSVILVFLMCIGHFFAGPIMMAFWVLTAATSWGVGAGVTWQSSPYRHYNCHDEDPNVTFSGTRWAEQQFFSQCSRIVTIQGLAWAEWGLLVMMFFGMLYHIFEIKTRPNLSFYGA</sequence>
<gene>
    <name evidence="2" type="ORF">D9615_009471</name>
</gene>
<name>A0A8H5LXW7_9AGAR</name>
<feature type="transmembrane region" description="Helical" evidence="1">
    <location>
        <begin position="64"/>
        <end position="84"/>
    </location>
</feature>
<proteinExistence type="predicted"/>
<evidence type="ECO:0000313" key="2">
    <source>
        <dbReference type="EMBL" id="KAF5373416.1"/>
    </source>
</evidence>
<feature type="transmembrane region" description="Helical" evidence="1">
    <location>
        <begin position="22"/>
        <end position="43"/>
    </location>
</feature>
<evidence type="ECO:0008006" key="4">
    <source>
        <dbReference type="Google" id="ProtNLM"/>
    </source>
</evidence>
<evidence type="ECO:0000256" key="1">
    <source>
        <dbReference type="SAM" id="Phobius"/>
    </source>
</evidence>
<keyword evidence="1" id="KW-0472">Membrane</keyword>
<organism evidence="2 3">
    <name type="scientific">Tricholomella constricta</name>
    <dbReference type="NCBI Taxonomy" id="117010"/>
    <lineage>
        <taxon>Eukaryota</taxon>
        <taxon>Fungi</taxon>
        <taxon>Dikarya</taxon>
        <taxon>Basidiomycota</taxon>
        <taxon>Agaricomycotina</taxon>
        <taxon>Agaricomycetes</taxon>
        <taxon>Agaricomycetidae</taxon>
        <taxon>Agaricales</taxon>
        <taxon>Tricholomatineae</taxon>
        <taxon>Lyophyllaceae</taxon>
        <taxon>Tricholomella</taxon>
    </lineage>
</organism>
<keyword evidence="3" id="KW-1185">Reference proteome</keyword>
<keyword evidence="1" id="KW-1133">Transmembrane helix</keyword>
<feature type="transmembrane region" description="Helical" evidence="1">
    <location>
        <begin position="90"/>
        <end position="109"/>
    </location>
</feature>
<reference evidence="2 3" key="1">
    <citation type="journal article" date="2020" name="ISME J.">
        <title>Uncovering the hidden diversity of litter-decomposition mechanisms in mushroom-forming fungi.</title>
        <authorList>
            <person name="Floudas D."/>
            <person name="Bentzer J."/>
            <person name="Ahren D."/>
            <person name="Johansson T."/>
            <person name="Persson P."/>
            <person name="Tunlid A."/>
        </authorList>
    </citation>
    <scope>NUCLEOTIDE SEQUENCE [LARGE SCALE GENOMIC DNA]</scope>
    <source>
        <strain evidence="2 3">CBS 661.87</strain>
    </source>
</reference>
<protein>
    <recommendedName>
        <fullName evidence="4">MARVEL domain-containing protein</fullName>
    </recommendedName>
</protein>
<dbReference type="OrthoDB" id="2558918at2759"/>
<accession>A0A8H5LXW7</accession>
<evidence type="ECO:0000313" key="3">
    <source>
        <dbReference type="Proteomes" id="UP000565441"/>
    </source>
</evidence>